<evidence type="ECO:0000256" key="2">
    <source>
        <dbReference type="PROSITE-ProRule" id="PRU00169"/>
    </source>
</evidence>
<dbReference type="PANTHER" id="PTHR44591">
    <property type="entry name" value="STRESS RESPONSE REGULATOR PROTEIN 1"/>
    <property type="match status" value="1"/>
</dbReference>
<evidence type="ECO:0000313" key="5">
    <source>
        <dbReference type="Proteomes" id="UP000017184"/>
    </source>
</evidence>
<dbReference type="SMART" id="SM00448">
    <property type="entry name" value="REC"/>
    <property type="match status" value="1"/>
</dbReference>
<organism evidence="4 5">
    <name type="scientific">Candidatus Symbiobacter mobilis CR</name>
    <dbReference type="NCBI Taxonomy" id="946483"/>
    <lineage>
        <taxon>Bacteria</taxon>
        <taxon>Pseudomonadati</taxon>
        <taxon>Pseudomonadota</taxon>
        <taxon>Betaproteobacteria</taxon>
        <taxon>Burkholderiales</taxon>
        <taxon>Comamonadaceae</taxon>
    </lineage>
</organism>
<dbReference type="EMBL" id="CP004885">
    <property type="protein sequence ID" value="AGX87297.1"/>
    <property type="molecule type" value="Genomic_DNA"/>
</dbReference>
<dbReference type="RefSeq" id="WP_022772190.1">
    <property type="nucleotide sequence ID" value="NC_022576.1"/>
</dbReference>
<dbReference type="SUPFAM" id="SSF52172">
    <property type="entry name" value="CheY-like"/>
    <property type="match status" value="1"/>
</dbReference>
<dbReference type="OrthoDB" id="9801101at2"/>
<feature type="modified residue" description="4-aspartylphosphate" evidence="2">
    <location>
        <position position="52"/>
    </location>
</feature>
<dbReference type="eggNOG" id="COG0745">
    <property type="taxonomic scope" value="Bacteria"/>
</dbReference>
<protein>
    <submittedName>
        <fullName evidence="4">CheY-like chemotaxis protein</fullName>
    </submittedName>
</protein>
<sequence length="126" mass="13872">MANILVIDDDEQFRAMLTQMLTQERHRVTAATDGKMGLELLSHFTPDLIITDILMPNKDGIELILELVHKGCTIPMIAISGGRRSIHAQFNLDSATLMGVNATLTKPFTREDLRNAIRQVLAGSGS</sequence>
<dbReference type="AlphaFoldDB" id="U5N7D1"/>
<feature type="domain" description="Response regulatory" evidence="3">
    <location>
        <begin position="3"/>
        <end position="121"/>
    </location>
</feature>
<dbReference type="PANTHER" id="PTHR44591:SF3">
    <property type="entry name" value="RESPONSE REGULATORY DOMAIN-CONTAINING PROTEIN"/>
    <property type="match status" value="1"/>
</dbReference>
<dbReference type="PROSITE" id="PS50110">
    <property type="entry name" value="RESPONSE_REGULATORY"/>
    <property type="match status" value="1"/>
</dbReference>
<dbReference type="InterPro" id="IPR001789">
    <property type="entry name" value="Sig_transdc_resp-reg_receiver"/>
</dbReference>
<dbReference type="Proteomes" id="UP000017184">
    <property type="component" value="Chromosome"/>
</dbReference>
<dbReference type="InterPro" id="IPR050595">
    <property type="entry name" value="Bact_response_regulator"/>
</dbReference>
<proteinExistence type="predicted"/>
<keyword evidence="5" id="KW-1185">Reference proteome</keyword>
<reference evidence="4 5" key="1">
    <citation type="journal article" date="2013" name="Genome Biol.">
        <title>Genomic analysis reveals key aspects of prokaryotic symbiosis in the phototrophic consortium "Chlorochromatium aggregatum".</title>
        <authorList>
            <person name="Liu Z."/>
            <person name="Muller J."/>
            <person name="Li T."/>
            <person name="Alvey R.M."/>
            <person name="Vogl K."/>
            <person name="Frigaard N.U."/>
            <person name="Rockwell N.C."/>
            <person name="Boyd E.S."/>
            <person name="Tomsho L.P."/>
            <person name="Schuster S.C."/>
            <person name="Henke P."/>
            <person name="Rohde M."/>
            <person name="Overmann J."/>
            <person name="Bryant D.A."/>
        </authorList>
    </citation>
    <scope>NUCLEOTIDE SEQUENCE [LARGE SCALE GENOMIC DNA]</scope>
    <source>
        <strain evidence="4">CR</strain>
    </source>
</reference>
<dbReference type="Pfam" id="PF00072">
    <property type="entry name" value="Response_reg"/>
    <property type="match status" value="1"/>
</dbReference>
<dbReference type="GO" id="GO:0000160">
    <property type="term" value="P:phosphorelay signal transduction system"/>
    <property type="evidence" value="ECO:0007669"/>
    <property type="project" value="InterPro"/>
</dbReference>
<evidence type="ECO:0000259" key="3">
    <source>
        <dbReference type="PROSITE" id="PS50110"/>
    </source>
</evidence>
<dbReference type="InterPro" id="IPR011006">
    <property type="entry name" value="CheY-like_superfamily"/>
</dbReference>
<evidence type="ECO:0000256" key="1">
    <source>
        <dbReference type="ARBA" id="ARBA00022553"/>
    </source>
</evidence>
<dbReference type="HOGENOM" id="CLU_000445_69_8_4"/>
<accession>U5N7D1</accession>
<dbReference type="STRING" id="946483.Cenrod_1205"/>
<name>U5N7D1_9BURK</name>
<evidence type="ECO:0000313" key="4">
    <source>
        <dbReference type="EMBL" id="AGX87297.1"/>
    </source>
</evidence>
<dbReference type="Gene3D" id="3.40.50.2300">
    <property type="match status" value="1"/>
</dbReference>
<gene>
    <name evidence="4" type="ORF">Cenrod_1205</name>
</gene>
<dbReference type="KEGG" id="cbx:Cenrod_1205"/>
<keyword evidence="1 2" id="KW-0597">Phosphoprotein</keyword>